<feature type="transmembrane region" description="Helical" evidence="1">
    <location>
        <begin position="47"/>
        <end position="66"/>
    </location>
</feature>
<proteinExistence type="predicted"/>
<organism evidence="2 3">
    <name type="scientific">Marine Group I thaumarchaeote SCGC AAA799-N04</name>
    <dbReference type="NCBI Taxonomy" id="1502293"/>
    <lineage>
        <taxon>Archaea</taxon>
        <taxon>Nitrososphaerota</taxon>
        <taxon>Marine Group I</taxon>
    </lineage>
</organism>
<keyword evidence="3" id="KW-1185">Reference proteome</keyword>
<dbReference type="AlphaFoldDB" id="A0A081RMY1"/>
<keyword evidence="1" id="KW-0472">Membrane</keyword>
<protein>
    <submittedName>
        <fullName evidence="2">Uncharacterized protein</fullName>
    </submittedName>
</protein>
<dbReference type="InterPro" id="IPR055644">
    <property type="entry name" value="DUF7220"/>
</dbReference>
<gene>
    <name evidence="2" type="ORF">AAA799N04_01046</name>
</gene>
<dbReference type="EMBL" id="JOKN01000016">
    <property type="protein sequence ID" value="KEQ56554.1"/>
    <property type="molecule type" value="Genomic_DNA"/>
</dbReference>
<sequence length="97" mass="10880">MISKQDSKKKSASEAFVNSFGSYPVGYAIGIIVLPVSVGWIQQDPLVANIVITTIFASVSFTRTYFLRRLFVKLGWDDNFIKLGIKSFKTISKKIRS</sequence>
<keyword evidence="1" id="KW-0812">Transmembrane</keyword>
<dbReference type="Proteomes" id="UP000028059">
    <property type="component" value="Unassembled WGS sequence"/>
</dbReference>
<evidence type="ECO:0000256" key="1">
    <source>
        <dbReference type="SAM" id="Phobius"/>
    </source>
</evidence>
<feature type="transmembrane region" description="Helical" evidence="1">
    <location>
        <begin position="20"/>
        <end position="41"/>
    </location>
</feature>
<evidence type="ECO:0000313" key="2">
    <source>
        <dbReference type="EMBL" id="KEQ56554.1"/>
    </source>
</evidence>
<accession>A0A081RMY1</accession>
<reference evidence="2 3" key="1">
    <citation type="submission" date="2014-06" db="EMBL/GenBank/DDBJ databases">
        <authorList>
            <person name="Ngugi D.K."/>
            <person name="Blom J."/>
            <person name="Alam I."/>
            <person name="Rashid M."/>
            <person name="Ba Alawi W."/>
            <person name="Zhang G."/>
            <person name="Hikmawan T."/>
            <person name="Guan Y."/>
            <person name="Antunes A."/>
            <person name="Siam R."/>
            <person name="ElDorry H."/>
            <person name="Bajic V."/>
            <person name="Stingl U."/>
        </authorList>
    </citation>
    <scope>NUCLEOTIDE SEQUENCE [LARGE SCALE GENOMIC DNA]</scope>
    <source>
        <strain evidence="2">SCGC AAA799-N04</strain>
    </source>
</reference>
<evidence type="ECO:0000313" key="3">
    <source>
        <dbReference type="Proteomes" id="UP000028059"/>
    </source>
</evidence>
<comment type="caution">
    <text evidence="2">The sequence shown here is derived from an EMBL/GenBank/DDBJ whole genome shotgun (WGS) entry which is preliminary data.</text>
</comment>
<name>A0A081RMY1_9ARCH</name>
<dbReference type="Pfam" id="PF23858">
    <property type="entry name" value="DUF7220"/>
    <property type="match status" value="1"/>
</dbReference>
<keyword evidence="1" id="KW-1133">Transmembrane helix</keyword>